<keyword evidence="4" id="KW-1185">Reference proteome</keyword>
<dbReference type="SMART" id="SM00248">
    <property type="entry name" value="ANK"/>
    <property type="match status" value="2"/>
</dbReference>
<keyword evidence="2" id="KW-0175">Coiled coil</keyword>
<evidence type="ECO:0000313" key="4">
    <source>
        <dbReference type="Proteomes" id="UP000001554"/>
    </source>
</evidence>
<evidence type="ECO:0000256" key="3">
    <source>
        <dbReference type="PROSITE-ProRule" id="PRU00023"/>
    </source>
</evidence>
<name>A0A9J7MH22_BRAFL</name>
<dbReference type="GO" id="GO:0003779">
    <property type="term" value="F:actin binding"/>
    <property type="evidence" value="ECO:0007669"/>
    <property type="project" value="InterPro"/>
</dbReference>
<dbReference type="InterPro" id="IPR042420">
    <property type="entry name" value="RAI14/UACA"/>
</dbReference>
<dbReference type="PROSITE" id="PS50297">
    <property type="entry name" value="ANK_REP_REGION"/>
    <property type="match status" value="1"/>
</dbReference>
<dbReference type="OMA" id="MSSHDWG"/>
<sequence>MKSLRAKFRKSEAQEWGKHDERLWQAVEQGDDEKVVAELGKKASPSKMGPEGTSAFHLAASQGQLECLDIIVAHGIDVLLTDTFGRTAAHSAARGGSAECVERLLQKRCLCPVKIQTECPLYTMQLSEATSQQPWSCCSTRLPSMHRTRRVRPP</sequence>
<dbReference type="OrthoDB" id="341259at2759"/>
<dbReference type="Gene3D" id="1.25.40.20">
    <property type="entry name" value="Ankyrin repeat-containing domain"/>
    <property type="match status" value="1"/>
</dbReference>
<dbReference type="AlphaFoldDB" id="A0A9J7MH22"/>
<dbReference type="Proteomes" id="UP000001554">
    <property type="component" value="Chromosome 2"/>
</dbReference>
<dbReference type="RefSeq" id="XP_035667307.1">
    <property type="nucleotide sequence ID" value="XM_035811414.1"/>
</dbReference>
<gene>
    <name evidence="5" type="primary">LOC118409984</name>
</gene>
<dbReference type="PROSITE" id="PS50088">
    <property type="entry name" value="ANK_REPEAT"/>
    <property type="match status" value="1"/>
</dbReference>
<dbReference type="GeneID" id="118409984"/>
<keyword evidence="1" id="KW-0677">Repeat</keyword>
<protein>
    <submittedName>
        <fullName evidence="5">Ankycorbin-like</fullName>
    </submittedName>
</protein>
<evidence type="ECO:0000256" key="2">
    <source>
        <dbReference type="ARBA" id="ARBA00023054"/>
    </source>
</evidence>
<feature type="repeat" description="ANK" evidence="3">
    <location>
        <begin position="51"/>
        <end position="83"/>
    </location>
</feature>
<accession>A0A9J7MH22</accession>
<dbReference type="KEGG" id="bfo:118409984"/>
<evidence type="ECO:0000256" key="1">
    <source>
        <dbReference type="ARBA" id="ARBA00022737"/>
    </source>
</evidence>
<organism evidence="4 5">
    <name type="scientific">Branchiostoma floridae</name>
    <name type="common">Florida lancelet</name>
    <name type="synonym">Amphioxus</name>
    <dbReference type="NCBI Taxonomy" id="7739"/>
    <lineage>
        <taxon>Eukaryota</taxon>
        <taxon>Metazoa</taxon>
        <taxon>Chordata</taxon>
        <taxon>Cephalochordata</taxon>
        <taxon>Leptocardii</taxon>
        <taxon>Amphioxiformes</taxon>
        <taxon>Branchiostomatidae</taxon>
        <taxon>Branchiostoma</taxon>
    </lineage>
</organism>
<reference evidence="4" key="1">
    <citation type="journal article" date="2020" name="Nat. Ecol. Evol.">
        <title>Deeply conserved synteny resolves early events in vertebrate evolution.</title>
        <authorList>
            <person name="Simakov O."/>
            <person name="Marletaz F."/>
            <person name="Yue J.X."/>
            <person name="O'Connell B."/>
            <person name="Jenkins J."/>
            <person name="Brandt A."/>
            <person name="Calef R."/>
            <person name="Tung C.H."/>
            <person name="Huang T.K."/>
            <person name="Schmutz J."/>
            <person name="Satoh N."/>
            <person name="Yu J.K."/>
            <person name="Putnam N.H."/>
            <person name="Green R.E."/>
            <person name="Rokhsar D.S."/>
        </authorList>
    </citation>
    <scope>NUCLEOTIDE SEQUENCE [LARGE SCALE GENOMIC DNA]</scope>
    <source>
        <strain evidence="4">S238N-H82</strain>
    </source>
</reference>
<dbReference type="InterPro" id="IPR002110">
    <property type="entry name" value="Ankyrin_rpt"/>
</dbReference>
<reference evidence="5" key="2">
    <citation type="submission" date="2025-08" db="UniProtKB">
        <authorList>
            <consortium name="RefSeq"/>
        </authorList>
    </citation>
    <scope>IDENTIFICATION</scope>
    <source>
        <strain evidence="5">S238N-H82</strain>
        <tissue evidence="5">Testes</tissue>
    </source>
</reference>
<dbReference type="SUPFAM" id="SSF48403">
    <property type="entry name" value="Ankyrin repeat"/>
    <property type="match status" value="1"/>
</dbReference>
<dbReference type="Pfam" id="PF12796">
    <property type="entry name" value="Ank_2"/>
    <property type="match status" value="1"/>
</dbReference>
<dbReference type="PANTHER" id="PTHR24129:SF2">
    <property type="entry name" value="DUF3447 DOMAIN-CONTAINING PROTEIN"/>
    <property type="match status" value="1"/>
</dbReference>
<keyword evidence="3" id="KW-0040">ANK repeat</keyword>
<dbReference type="InterPro" id="IPR036770">
    <property type="entry name" value="Ankyrin_rpt-contain_sf"/>
</dbReference>
<proteinExistence type="predicted"/>
<dbReference type="PANTHER" id="PTHR24129">
    <property type="entry name" value="ANKYCORBIN"/>
    <property type="match status" value="1"/>
</dbReference>
<evidence type="ECO:0000313" key="5">
    <source>
        <dbReference type="RefSeq" id="XP_035667307.1"/>
    </source>
</evidence>